<sequence length="49" mass="5702">MAMPVPDTMEKTVYINRNEDMRESHKTTREVAEELSVDDSTVDGRNFKK</sequence>
<evidence type="ECO:0000313" key="3">
    <source>
        <dbReference type="WBParaSite" id="Hba_03939"/>
    </source>
</evidence>
<evidence type="ECO:0000256" key="1">
    <source>
        <dbReference type="SAM" id="MobiDB-lite"/>
    </source>
</evidence>
<protein>
    <submittedName>
        <fullName evidence="3">HTH psq-type domain-containing protein</fullName>
    </submittedName>
</protein>
<keyword evidence="2" id="KW-1185">Reference proteome</keyword>
<feature type="region of interest" description="Disordered" evidence="1">
    <location>
        <begin position="20"/>
        <end position="49"/>
    </location>
</feature>
<proteinExistence type="predicted"/>
<reference evidence="3" key="1">
    <citation type="submission" date="2016-11" db="UniProtKB">
        <authorList>
            <consortium name="WormBaseParasite"/>
        </authorList>
    </citation>
    <scope>IDENTIFICATION</scope>
</reference>
<dbReference type="Proteomes" id="UP000095283">
    <property type="component" value="Unplaced"/>
</dbReference>
<evidence type="ECO:0000313" key="2">
    <source>
        <dbReference type="Proteomes" id="UP000095283"/>
    </source>
</evidence>
<accession>A0A1I7WG60</accession>
<feature type="compositionally biased region" description="Basic and acidic residues" evidence="1">
    <location>
        <begin position="20"/>
        <end position="32"/>
    </location>
</feature>
<organism evidence="2 3">
    <name type="scientific">Heterorhabditis bacteriophora</name>
    <name type="common">Entomopathogenic nematode worm</name>
    <dbReference type="NCBI Taxonomy" id="37862"/>
    <lineage>
        <taxon>Eukaryota</taxon>
        <taxon>Metazoa</taxon>
        <taxon>Ecdysozoa</taxon>
        <taxon>Nematoda</taxon>
        <taxon>Chromadorea</taxon>
        <taxon>Rhabditida</taxon>
        <taxon>Rhabditina</taxon>
        <taxon>Rhabditomorpha</taxon>
        <taxon>Strongyloidea</taxon>
        <taxon>Heterorhabditidae</taxon>
        <taxon>Heterorhabditis</taxon>
    </lineage>
</organism>
<name>A0A1I7WG60_HETBA</name>
<dbReference type="WBParaSite" id="Hba_03939">
    <property type="protein sequence ID" value="Hba_03939"/>
    <property type="gene ID" value="Hba_03939"/>
</dbReference>
<dbReference type="AlphaFoldDB" id="A0A1I7WG60"/>